<dbReference type="GO" id="GO:0003676">
    <property type="term" value="F:nucleic acid binding"/>
    <property type="evidence" value="ECO:0007669"/>
    <property type="project" value="InterPro"/>
</dbReference>
<dbReference type="Pfam" id="PF01223">
    <property type="entry name" value="Endonuclease_NS"/>
    <property type="match status" value="2"/>
</dbReference>
<accession>A0A9W6YBW6</accession>
<dbReference type="OrthoDB" id="5418055at2759"/>
<feature type="domain" description="ENPP1-3/EXOG-like endonuclease/phosphodiesterase" evidence="2">
    <location>
        <begin position="2"/>
        <end position="128"/>
    </location>
</feature>
<dbReference type="InterPro" id="IPR040255">
    <property type="entry name" value="Non-specific_endonuclease"/>
</dbReference>
<dbReference type="InterPro" id="IPR020821">
    <property type="entry name" value="ENPP1-3/EXOG-like_nuc-like"/>
</dbReference>
<dbReference type="SUPFAM" id="SSF54060">
    <property type="entry name" value="His-Me finger endonucleases"/>
    <property type="match status" value="1"/>
</dbReference>
<dbReference type="EMBL" id="BSXT01005036">
    <property type="protein sequence ID" value="GMF59425.1"/>
    <property type="molecule type" value="Genomic_DNA"/>
</dbReference>
<sequence>MEYLTKDSLRVEQDTDRANSKFAVDKAVPEQFRVHPNRYLKSDYDKGHLAPALSYPVLGSPPDTIAVPTHFFKVVLGEKRGGKDFATAGFILPNKAIPENKELSDFLAPLDVIEKHAGLIFFDKVSLHVHHRAFSI</sequence>
<dbReference type="GO" id="GO:0005743">
    <property type="term" value="C:mitochondrial inner membrane"/>
    <property type="evidence" value="ECO:0007669"/>
    <property type="project" value="TreeGrafter"/>
</dbReference>
<dbReference type="GO" id="GO:0005634">
    <property type="term" value="C:nucleus"/>
    <property type="evidence" value="ECO:0007669"/>
    <property type="project" value="TreeGrafter"/>
</dbReference>
<reference evidence="3" key="1">
    <citation type="submission" date="2023-04" db="EMBL/GenBank/DDBJ databases">
        <title>Phytophthora fragariaefolia NBRC 109709.</title>
        <authorList>
            <person name="Ichikawa N."/>
            <person name="Sato H."/>
            <person name="Tonouchi N."/>
        </authorList>
    </citation>
    <scope>NUCLEOTIDE SEQUENCE</scope>
    <source>
        <strain evidence="3">NBRC 109709</strain>
    </source>
</reference>
<comment type="similarity">
    <text evidence="1">Belongs to the DNA/RNA non-specific endonuclease family.</text>
</comment>
<dbReference type="GO" id="GO:0000014">
    <property type="term" value="F:single-stranded DNA endodeoxyribonuclease activity"/>
    <property type="evidence" value="ECO:0007669"/>
    <property type="project" value="TreeGrafter"/>
</dbReference>
<comment type="caution">
    <text evidence="3">The sequence shown here is derived from an EMBL/GenBank/DDBJ whole genome shotgun (WGS) entry which is preliminary data.</text>
</comment>
<evidence type="ECO:0000256" key="1">
    <source>
        <dbReference type="ARBA" id="ARBA00010052"/>
    </source>
</evidence>
<dbReference type="Gene3D" id="3.40.570.10">
    <property type="entry name" value="Extracellular Endonuclease, subunit A"/>
    <property type="match status" value="2"/>
</dbReference>
<keyword evidence="4" id="KW-1185">Reference proteome</keyword>
<dbReference type="GO" id="GO:0046872">
    <property type="term" value="F:metal ion binding"/>
    <property type="evidence" value="ECO:0007669"/>
    <property type="project" value="InterPro"/>
</dbReference>
<dbReference type="InterPro" id="IPR001604">
    <property type="entry name" value="Endo_G_ENPP1-like_dom"/>
</dbReference>
<evidence type="ECO:0000313" key="3">
    <source>
        <dbReference type="EMBL" id="GMF59425.1"/>
    </source>
</evidence>
<dbReference type="PANTHER" id="PTHR13966">
    <property type="entry name" value="ENDONUCLEASE RELATED"/>
    <property type="match status" value="1"/>
</dbReference>
<organism evidence="3 4">
    <name type="scientific">Phytophthora fragariaefolia</name>
    <dbReference type="NCBI Taxonomy" id="1490495"/>
    <lineage>
        <taxon>Eukaryota</taxon>
        <taxon>Sar</taxon>
        <taxon>Stramenopiles</taxon>
        <taxon>Oomycota</taxon>
        <taxon>Peronosporomycetes</taxon>
        <taxon>Peronosporales</taxon>
        <taxon>Peronosporaceae</taxon>
        <taxon>Phytophthora</taxon>
    </lineage>
</organism>
<evidence type="ECO:0000259" key="2">
    <source>
        <dbReference type="SMART" id="SM00477"/>
    </source>
</evidence>
<dbReference type="InterPro" id="IPR044929">
    <property type="entry name" value="DNA/RNA_non-sp_Endonuclease_sf"/>
</dbReference>
<gene>
    <name evidence="3" type="ORF">Pfra01_002565700</name>
</gene>
<dbReference type="GO" id="GO:0004521">
    <property type="term" value="F:RNA endonuclease activity"/>
    <property type="evidence" value="ECO:0007669"/>
    <property type="project" value="TreeGrafter"/>
</dbReference>
<proteinExistence type="inferred from homology"/>
<dbReference type="SMART" id="SM00477">
    <property type="entry name" value="NUC"/>
    <property type="match status" value="1"/>
</dbReference>
<evidence type="ECO:0000313" key="4">
    <source>
        <dbReference type="Proteomes" id="UP001165121"/>
    </source>
</evidence>
<name>A0A9W6YBW6_9STRA</name>
<dbReference type="Proteomes" id="UP001165121">
    <property type="component" value="Unassembled WGS sequence"/>
</dbReference>
<protein>
    <submittedName>
        <fullName evidence="3">Unnamed protein product</fullName>
    </submittedName>
</protein>
<dbReference type="PANTHER" id="PTHR13966:SF5">
    <property type="entry name" value="ENDONUCLEASE G, MITOCHONDRIAL"/>
    <property type="match status" value="1"/>
</dbReference>
<dbReference type="AlphaFoldDB" id="A0A9W6YBW6"/>
<dbReference type="InterPro" id="IPR044925">
    <property type="entry name" value="His-Me_finger_sf"/>
</dbReference>